<dbReference type="AlphaFoldDB" id="A0A255GZ46"/>
<dbReference type="InterPro" id="IPR016181">
    <property type="entry name" value="Acyl_CoA_acyltransferase"/>
</dbReference>
<evidence type="ECO:0000313" key="3">
    <source>
        <dbReference type="Proteomes" id="UP000216311"/>
    </source>
</evidence>
<dbReference type="Pfam" id="PF00583">
    <property type="entry name" value="Acetyltransf_1"/>
    <property type="match status" value="1"/>
</dbReference>
<dbReference type="EMBL" id="NMVQ01000023">
    <property type="protein sequence ID" value="OYO20859.1"/>
    <property type="molecule type" value="Genomic_DNA"/>
</dbReference>
<dbReference type="PROSITE" id="PS51186">
    <property type="entry name" value="GNAT"/>
    <property type="match status" value="1"/>
</dbReference>
<evidence type="ECO:0000259" key="1">
    <source>
        <dbReference type="PROSITE" id="PS51186"/>
    </source>
</evidence>
<dbReference type="OrthoDB" id="9799092at2"/>
<dbReference type="CDD" id="cd04301">
    <property type="entry name" value="NAT_SF"/>
    <property type="match status" value="1"/>
</dbReference>
<proteinExistence type="predicted"/>
<comment type="caution">
    <text evidence="2">The sequence shown here is derived from an EMBL/GenBank/DDBJ whole genome shotgun (WGS) entry which is preliminary data.</text>
</comment>
<sequence>MCFAREGSTPFFGTLGPRTDLPVDLRGESFSAWVTPPVDPRSACKENPVETVKTRDAAAAEEAAQIWAHATAKRDENPASDVNHDEAVNLVQESLAHSDRSFLLCLNTDEGMMAFAAIEPSRGSGEEVGEIRYLGVAPGHWGEGWARRLLVAVPGAMRENDFSSGELWVYADNIRAIFVYEAMGWIGTEQTRRHPVTDRVEQRFVLKLG</sequence>
<protein>
    <recommendedName>
        <fullName evidence="1">N-acetyltransferase domain-containing protein</fullName>
    </recommendedName>
</protein>
<dbReference type="Proteomes" id="UP000216311">
    <property type="component" value="Unassembled WGS sequence"/>
</dbReference>
<keyword evidence="3" id="KW-1185">Reference proteome</keyword>
<organism evidence="2 3">
    <name type="scientific">Enemella dayhoffiae</name>
    <dbReference type="NCBI Taxonomy" id="2016507"/>
    <lineage>
        <taxon>Bacteria</taxon>
        <taxon>Bacillati</taxon>
        <taxon>Actinomycetota</taxon>
        <taxon>Actinomycetes</taxon>
        <taxon>Propionibacteriales</taxon>
        <taxon>Propionibacteriaceae</taxon>
        <taxon>Enemella</taxon>
    </lineage>
</organism>
<gene>
    <name evidence="2" type="ORF">CGZ93_11570</name>
</gene>
<dbReference type="GO" id="GO:0016747">
    <property type="term" value="F:acyltransferase activity, transferring groups other than amino-acyl groups"/>
    <property type="evidence" value="ECO:0007669"/>
    <property type="project" value="InterPro"/>
</dbReference>
<dbReference type="InterPro" id="IPR000182">
    <property type="entry name" value="GNAT_dom"/>
</dbReference>
<feature type="domain" description="N-acetyltransferase" evidence="1">
    <location>
        <begin position="50"/>
        <end position="209"/>
    </location>
</feature>
<name>A0A255GZ46_9ACTN</name>
<dbReference type="SUPFAM" id="SSF55729">
    <property type="entry name" value="Acyl-CoA N-acyltransferases (Nat)"/>
    <property type="match status" value="1"/>
</dbReference>
<dbReference type="Gene3D" id="3.40.630.30">
    <property type="match status" value="1"/>
</dbReference>
<evidence type="ECO:0000313" key="2">
    <source>
        <dbReference type="EMBL" id="OYO20859.1"/>
    </source>
</evidence>
<accession>A0A255GZ46</accession>
<reference evidence="2 3" key="1">
    <citation type="submission" date="2017-07" db="EMBL/GenBank/DDBJ databases">
        <title>Draft whole genome sequences of clinical Proprionibacteriaceae strains.</title>
        <authorList>
            <person name="Bernier A.-M."/>
            <person name="Bernard K."/>
            <person name="Domingo M.-C."/>
        </authorList>
    </citation>
    <scope>NUCLEOTIDE SEQUENCE [LARGE SCALE GENOMIC DNA]</scope>
    <source>
        <strain evidence="2 3">NML 130396</strain>
    </source>
</reference>